<name>A0A7C3ZL88_9CYAN</name>
<protein>
    <submittedName>
        <fullName evidence="1">Uncharacterized protein</fullName>
    </submittedName>
</protein>
<dbReference type="AlphaFoldDB" id="A0A7C3ZL88"/>
<dbReference type="EMBL" id="DSPX01000135">
    <property type="protein sequence ID" value="HGG01662.1"/>
    <property type="molecule type" value="Genomic_DNA"/>
</dbReference>
<gene>
    <name evidence="1" type="ORF">ENR15_13680</name>
</gene>
<proteinExistence type="predicted"/>
<reference evidence="1" key="1">
    <citation type="journal article" date="2020" name="mSystems">
        <title>Genome- and Community-Level Interaction Insights into Carbon Utilization and Element Cycling Functions of Hydrothermarchaeota in Hydrothermal Sediment.</title>
        <authorList>
            <person name="Zhou Z."/>
            <person name="Liu Y."/>
            <person name="Xu W."/>
            <person name="Pan J."/>
            <person name="Luo Z.H."/>
            <person name="Li M."/>
        </authorList>
    </citation>
    <scope>NUCLEOTIDE SEQUENCE [LARGE SCALE GENOMIC DNA]</scope>
    <source>
        <strain evidence="1">SpSt-374</strain>
    </source>
</reference>
<sequence length="63" mass="7201">MTDTYGRSIQLGASRRRLEDAEALHRQKRWYGAVCLGGYAIECSLKALICYNEEKQNFKDTAT</sequence>
<organism evidence="1">
    <name type="scientific">Planktothricoides sp. SpSt-374</name>
    <dbReference type="NCBI Taxonomy" id="2282167"/>
    <lineage>
        <taxon>Bacteria</taxon>
        <taxon>Bacillati</taxon>
        <taxon>Cyanobacteriota</taxon>
        <taxon>Cyanophyceae</taxon>
        <taxon>Oscillatoriophycideae</taxon>
        <taxon>Oscillatoriales</taxon>
        <taxon>Oscillatoriaceae</taxon>
        <taxon>Planktothricoides</taxon>
    </lineage>
</organism>
<evidence type="ECO:0000313" key="1">
    <source>
        <dbReference type="EMBL" id="HGG01662.1"/>
    </source>
</evidence>
<accession>A0A7C3ZL88</accession>
<comment type="caution">
    <text evidence="1">The sequence shown here is derived from an EMBL/GenBank/DDBJ whole genome shotgun (WGS) entry which is preliminary data.</text>
</comment>